<sequence length="39" mass="4362">MNFNGTPILVRRLCRRLATSMHCAHQLRGCFCPVASTLS</sequence>
<proteinExistence type="predicted"/>
<evidence type="ECO:0000313" key="1">
    <source>
        <dbReference type="EMBL" id="CAI9591040.1"/>
    </source>
</evidence>
<comment type="caution">
    <text evidence="1">The sequence shown here is derived from an EMBL/GenBank/DDBJ whole genome shotgun (WGS) entry which is preliminary data.</text>
</comment>
<dbReference type="Proteomes" id="UP001162483">
    <property type="component" value="Unassembled WGS sequence"/>
</dbReference>
<name>A0ABN9F1U0_9NEOB</name>
<accession>A0ABN9F1U0</accession>
<gene>
    <name evidence="1" type="ORF">SPARVUS_LOCUS11138271</name>
</gene>
<evidence type="ECO:0000313" key="2">
    <source>
        <dbReference type="Proteomes" id="UP001162483"/>
    </source>
</evidence>
<dbReference type="EMBL" id="CATNWA010016232">
    <property type="protein sequence ID" value="CAI9591040.1"/>
    <property type="molecule type" value="Genomic_DNA"/>
</dbReference>
<organism evidence="1 2">
    <name type="scientific">Staurois parvus</name>
    <dbReference type="NCBI Taxonomy" id="386267"/>
    <lineage>
        <taxon>Eukaryota</taxon>
        <taxon>Metazoa</taxon>
        <taxon>Chordata</taxon>
        <taxon>Craniata</taxon>
        <taxon>Vertebrata</taxon>
        <taxon>Euteleostomi</taxon>
        <taxon>Amphibia</taxon>
        <taxon>Batrachia</taxon>
        <taxon>Anura</taxon>
        <taxon>Neobatrachia</taxon>
        <taxon>Ranoidea</taxon>
        <taxon>Ranidae</taxon>
        <taxon>Staurois</taxon>
    </lineage>
</organism>
<keyword evidence="2" id="KW-1185">Reference proteome</keyword>
<reference evidence="1" key="1">
    <citation type="submission" date="2023-05" db="EMBL/GenBank/DDBJ databases">
        <authorList>
            <person name="Stuckert A."/>
        </authorList>
    </citation>
    <scope>NUCLEOTIDE SEQUENCE</scope>
</reference>
<protein>
    <submittedName>
        <fullName evidence="1">Uncharacterized protein</fullName>
    </submittedName>
</protein>